<dbReference type="InterPro" id="IPR002575">
    <property type="entry name" value="Aminoglycoside_PTrfase"/>
</dbReference>
<keyword evidence="4" id="KW-1185">Reference proteome</keyword>
<accession>A0ABP4GIX6</accession>
<dbReference type="Pfam" id="PF01636">
    <property type="entry name" value="APH"/>
    <property type="match status" value="1"/>
</dbReference>
<dbReference type="InterPro" id="IPR011009">
    <property type="entry name" value="Kinase-like_dom_sf"/>
</dbReference>
<dbReference type="SUPFAM" id="SSF56112">
    <property type="entry name" value="Protein kinase-like (PK-like)"/>
    <property type="match status" value="1"/>
</dbReference>
<feature type="domain" description="DUF6285" evidence="2">
    <location>
        <begin position="377"/>
        <end position="448"/>
    </location>
</feature>
<dbReference type="EMBL" id="BAAALN010000001">
    <property type="protein sequence ID" value="GAA1224214.1"/>
    <property type="molecule type" value="Genomic_DNA"/>
</dbReference>
<protein>
    <recommendedName>
        <fullName evidence="5">Aminoglycoside phosphotransferase</fullName>
    </recommendedName>
</protein>
<name>A0ABP4GIX6_9PSEU</name>
<proteinExistence type="predicted"/>
<dbReference type="Gene3D" id="3.90.1200.10">
    <property type="match status" value="1"/>
</dbReference>
<dbReference type="PANTHER" id="PTHR21310">
    <property type="entry name" value="AMINOGLYCOSIDE PHOSPHOTRANSFERASE-RELATED-RELATED"/>
    <property type="match status" value="1"/>
</dbReference>
<feature type="domain" description="Aminoglycoside phosphotransferase" evidence="1">
    <location>
        <begin position="28"/>
        <end position="273"/>
    </location>
</feature>
<evidence type="ECO:0000313" key="4">
    <source>
        <dbReference type="Proteomes" id="UP001500653"/>
    </source>
</evidence>
<evidence type="ECO:0000313" key="3">
    <source>
        <dbReference type="EMBL" id="GAA1224214.1"/>
    </source>
</evidence>
<dbReference type="InterPro" id="IPR051678">
    <property type="entry name" value="AGP_Transferase"/>
</dbReference>
<reference evidence="4" key="1">
    <citation type="journal article" date="2019" name="Int. J. Syst. Evol. Microbiol.">
        <title>The Global Catalogue of Microorganisms (GCM) 10K type strain sequencing project: providing services to taxonomists for standard genome sequencing and annotation.</title>
        <authorList>
            <consortium name="The Broad Institute Genomics Platform"/>
            <consortium name="The Broad Institute Genome Sequencing Center for Infectious Disease"/>
            <person name="Wu L."/>
            <person name="Ma J."/>
        </authorList>
    </citation>
    <scope>NUCLEOTIDE SEQUENCE [LARGE SCALE GENOMIC DNA]</scope>
    <source>
        <strain evidence="4">JCM 13023</strain>
    </source>
</reference>
<dbReference type="CDD" id="cd05154">
    <property type="entry name" value="ACAD10_11_N-like"/>
    <property type="match status" value="1"/>
</dbReference>
<evidence type="ECO:0008006" key="5">
    <source>
        <dbReference type="Google" id="ProtNLM"/>
    </source>
</evidence>
<gene>
    <name evidence="3" type="ORF">GCM10009676_02120</name>
</gene>
<comment type="caution">
    <text evidence="3">The sequence shown here is derived from an EMBL/GenBank/DDBJ whole genome shotgun (WGS) entry which is preliminary data.</text>
</comment>
<dbReference type="PANTHER" id="PTHR21310:SF57">
    <property type="entry name" value="BLR2944 PROTEIN"/>
    <property type="match status" value="1"/>
</dbReference>
<dbReference type="Pfam" id="PF19802">
    <property type="entry name" value="DUF6285"/>
    <property type="match status" value="1"/>
</dbReference>
<dbReference type="InterPro" id="IPR041726">
    <property type="entry name" value="ACAD10_11_N"/>
</dbReference>
<dbReference type="RefSeq" id="WP_253861959.1">
    <property type="nucleotide sequence ID" value="NZ_BAAALN010000001.1"/>
</dbReference>
<evidence type="ECO:0000259" key="2">
    <source>
        <dbReference type="Pfam" id="PF19802"/>
    </source>
</evidence>
<sequence length="452" mass="49066">MTAEDLATRLALRLGDVWGDDVEVSEPRRLSAGTRRETWSFEATTPGAEPVRLVLRRDRPGWPSPETTAREVAVLPAARRQGVPAPELVDHGVAGDRVTDDGDLTGLGAPYLISRHVDGETMPRRLLCDDDYARARAGLAGELGRVLARIHRIPDGEVPGLAAPDPLERLTERCDALDEPLPAVEVALRWLHRHRPAATGDTPVHGDLRTGNLVVGPEGLRAVLHWERVHRGDPMEDLGRLCVKAWRFGAPDPVGGFGSRAQLLDGYAEVAGFRPDEHTVHWWEVYGTAELAVGCGMRARRHLSGRSRSVELAVAGRRVCEQEHDLLLALGAEPAEPDPVTVPDEAPELHGRPTASELLEAVREYLGADGEDDAGEASHALGMVQRELAVGAAQQQRHDRRLAALGVGDSRALAAALRRGDVDTGDEAVLEAVRRDVADRLAVANPRYRDQP</sequence>
<evidence type="ECO:0000259" key="1">
    <source>
        <dbReference type="Pfam" id="PF01636"/>
    </source>
</evidence>
<dbReference type="InterPro" id="IPR046252">
    <property type="entry name" value="DUF6285"/>
</dbReference>
<organism evidence="3 4">
    <name type="scientific">Prauserella halophila</name>
    <dbReference type="NCBI Taxonomy" id="185641"/>
    <lineage>
        <taxon>Bacteria</taxon>
        <taxon>Bacillati</taxon>
        <taxon>Actinomycetota</taxon>
        <taxon>Actinomycetes</taxon>
        <taxon>Pseudonocardiales</taxon>
        <taxon>Pseudonocardiaceae</taxon>
        <taxon>Prauserella</taxon>
    </lineage>
</organism>
<dbReference type="Proteomes" id="UP001500653">
    <property type="component" value="Unassembled WGS sequence"/>
</dbReference>